<name>A0AAU8HYG1_9CAUD</name>
<dbReference type="EMBL" id="PP429227">
    <property type="protein sequence ID" value="XCI77624.1"/>
    <property type="molecule type" value="Genomic_DNA"/>
</dbReference>
<sequence length="63" mass="7320">MAKKETIRGTIQENLDMALREENMMNACGPFDPYYRIARANVNYYLECAAALERGETEIDTKW</sequence>
<evidence type="ECO:0000313" key="1">
    <source>
        <dbReference type="EMBL" id="XCI77624.1"/>
    </source>
</evidence>
<proteinExistence type="predicted"/>
<reference evidence="1" key="1">
    <citation type="submission" date="2024-03" db="EMBL/GenBank/DDBJ databases">
        <authorList>
            <person name="Chantapakul B."/>
            <person name="Wang S."/>
        </authorList>
    </citation>
    <scope>NUCLEOTIDE SEQUENCE</scope>
</reference>
<protein>
    <submittedName>
        <fullName evidence="1">Uncharacterized protein</fullName>
    </submittedName>
</protein>
<organism evidence="1">
    <name type="scientific">Rhizobium phage IG49</name>
    <dbReference type="NCBI Taxonomy" id="3129228"/>
    <lineage>
        <taxon>Viruses</taxon>
        <taxon>Duplodnaviria</taxon>
        <taxon>Heunggongvirae</taxon>
        <taxon>Uroviricota</taxon>
        <taxon>Caudoviricetes</taxon>
    </lineage>
</organism>
<gene>
    <name evidence="1" type="ORF">VGRTQORK_CDS0011</name>
</gene>
<accession>A0AAU8HYG1</accession>